<dbReference type="PANTHER" id="PTHR41287:SF1">
    <property type="entry name" value="PROTEIN YMFN"/>
    <property type="match status" value="1"/>
</dbReference>
<name>Q14M94_SPICI</name>
<evidence type="ECO:0000259" key="2">
    <source>
        <dbReference type="Pfam" id="PF20441"/>
    </source>
</evidence>
<dbReference type="EMBL" id="AM285312">
    <property type="protein sequence ID" value="CAK99386.1"/>
    <property type="molecule type" value="Genomic_DNA"/>
</dbReference>
<protein>
    <submittedName>
        <fullName evidence="3">Putative prophage terminase large subunit protein</fullName>
    </submittedName>
</protein>
<feature type="domain" description="Terminase large subunit-like endonuclease" evidence="2">
    <location>
        <begin position="262"/>
        <end position="551"/>
    </location>
</feature>
<dbReference type="Pfam" id="PF20441">
    <property type="entry name" value="TerL_nuclease"/>
    <property type="match status" value="1"/>
</dbReference>
<dbReference type="Pfam" id="PF03354">
    <property type="entry name" value="TerL_ATPase"/>
    <property type="match status" value="1"/>
</dbReference>
<dbReference type="Gene3D" id="3.40.50.300">
    <property type="entry name" value="P-loop containing nucleotide triphosphate hydrolases"/>
    <property type="match status" value="1"/>
</dbReference>
<dbReference type="InterPro" id="IPR046462">
    <property type="entry name" value="TerL_nuclease"/>
</dbReference>
<feature type="domain" description="Terminase large subunit-like ATPase" evidence="1">
    <location>
        <begin position="83"/>
        <end position="255"/>
    </location>
</feature>
<gene>
    <name evidence="3" type="ORF">SPICI11_028</name>
</gene>
<sequence>MQANNEKTNLELYYEWINKNSNKKNKVGIKIKKIVSTLVKELKSNKDYYFNHKEANKTISFIEKSCFHTTGEYNKQNFKLELWQKAFLEALYGFYDKKTNLRRFKEALLIVGRGNGKTALASAIALKSLILDNEANAELYSIATKRDQAKRVYEEMRRMIFINPNLNKILKVKRDKIEFIHNNSFFQPLSSETKTLDGLNPYFVVLDEVAMMEKRDIYDVMRTATAKRKDYLMLLITTNGSIRENIFDERYSYAEKVLENTIKDNKFLPWIYELDERNEWKNFNNLYKANPNLGISKYIDNFKAEWQEALITPTQQPNFLIKHCNLKSNLDSALFSRLDLETKNNKIINTDEYLIKNRICTIGIDLSKTNDLSAVVFLIPNLDTNEFILLSQFFMPEARIIEKTTEDKIPYKLYQEQGILTLCKGEEINISEIVNYIINIMKKYNLICYGIGYDTFNSYLLKQHLDNAGFYLINNLIRFGVRTISPIIKALKLEFDDNKFVFNQNPLLKLHFNNVDVLIDEEKENMMPIKRSKNKRIDGFIALLFAYKIFRDNKDRIYIELYKIYSQK</sequence>
<dbReference type="AlphaFoldDB" id="Q14M94"/>
<organism evidence="3">
    <name type="scientific">Spiroplasma citri</name>
    <dbReference type="NCBI Taxonomy" id="2133"/>
    <lineage>
        <taxon>Bacteria</taxon>
        <taxon>Bacillati</taxon>
        <taxon>Mycoplasmatota</taxon>
        <taxon>Mollicutes</taxon>
        <taxon>Entomoplasmatales</taxon>
        <taxon>Spiroplasmataceae</taxon>
        <taxon>Spiroplasma</taxon>
    </lineage>
</organism>
<dbReference type="InterPro" id="IPR005021">
    <property type="entry name" value="Terminase_largesu-like"/>
</dbReference>
<dbReference type="InterPro" id="IPR046461">
    <property type="entry name" value="TerL_ATPase"/>
</dbReference>
<dbReference type="PANTHER" id="PTHR41287">
    <property type="match status" value="1"/>
</dbReference>
<evidence type="ECO:0000259" key="1">
    <source>
        <dbReference type="Pfam" id="PF03354"/>
    </source>
</evidence>
<dbReference type="SUPFAM" id="SSF52540">
    <property type="entry name" value="P-loop containing nucleoside triphosphate hydrolases"/>
    <property type="match status" value="1"/>
</dbReference>
<dbReference type="InterPro" id="IPR027417">
    <property type="entry name" value="P-loop_NTPase"/>
</dbReference>
<reference evidence="3" key="1">
    <citation type="journal article" date="2010" name="Appl. Environ. Microbiol.">
        <title>Partial chromosome sequence of Spiroplasma citri reveals extensive viral invasion and important gene decay.</title>
        <authorList>
            <person name="Carle P."/>
            <person name="Saillard C."/>
            <person name="Carrere N."/>
            <person name="Carrere S."/>
            <person name="Duret S."/>
            <person name="Eveillard S."/>
            <person name="Gaurivaud P."/>
            <person name="Gourgues G."/>
            <person name="Gouzy J."/>
            <person name="Salar P."/>
            <person name="Verdin E."/>
            <person name="Breton M."/>
            <person name="Blanchard A."/>
            <person name="Laigret F."/>
            <person name="Bove J.M."/>
            <person name="Renaudin J."/>
            <person name="Foissac X."/>
        </authorList>
    </citation>
    <scope>NUCLEOTIDE SEQUENCE</scope>
    <source>
        <strain evidence="3">GII3-3X</strain>
    </source>
</reference>
<dbReference type="GO" id="GO:0004519">
    <property type="term" value="F:endonuclease activity"/>
    <property type="evidence" value="ECO:0007669"/>
    <property type="project" value="InterPro"/>
</dbReference>
<evidence type="ECO:0000313" key="3">
    <source>
        <dbReference type="EMBL" id="CAK99386.1"/>
    </source>
</evidence>
<proteinExistence type="predicted"/>
<accession>Q14M94</accession>